<organism evidence="9 10">
    <name type="scientific">Vreelandella halophila</name>
    <dbReference type="NCBI Taxonomy" id="86177"/>
    <lineage>
        <taxon>Bacteria</taxon>
        <taxon>Pseudomonadati</taxon>
        <taxon>Pseudomonadota</taxon>
        <taxon>Gammaproteobacteria</taxon>
        <taxon>Oceanospirillales</taxon>
        <taxon>Halomonadaceae</taxon>
        <taxon>Vreelandella</taxon>
    </lineage>
</organism>
<feature type="transmembrane region" description="Helical" evidence="7">
    <location>
        <begin position="108"/>
        <end position="127"/>
    </location>
</feature>
<proteinExistence type="inferred from homology"/>
<evidence type="ECO:0000313" key="10">
    <source>
        <dbReference type="Proteomes" id="UP000460751"/>
    </source>
</evidence>
<dbReference type="NCBIfam" id="TIGR03025">
    <property type="entry name" value="EPS_sugtrans"/>
    <property type="match status" value="1"/>
</dbReference>
<name>A0A9X5B4M9_9GAMM</name>
<feature type="transmembrane region" description="Helical" evidence="7">
    <location>
        <begin position="80"/>
        <end position="102"/>
    </location>
</feature>
<evidence type="ECO:0000256" key="5">
    <source>
        <dbReference type="ARBA" id="ARBA00022989"/>
    </source>
</evidence>
<dbReference type="Proteomes" id="UP000460751">
    <property type="component" value="Unassembled WGS sequence"/>
</dbReference>
<protein>
    <submittedName>
        <fullName evidence="9">Exopolysaccharide biosynthesis polyprenyl glycosylphosphotransferase</fullName>
    </submittedName>
</protein>
<sequence>MIRSTFARIDHDVRLLSLLVLLDVFSLVLAADLAHFLRFQHLTVRPDYQLIIFIAVIFIVFGFANFRVYEDITNHDWGVVATRLLTGYGALGLALVSLLFISKTSAEFSRIWLMTWLAFGFLLSILFRKGSIECLKRQGGLESRRSVTLIGTSEACTRICQALEKNRGSQYVIHEVKWIDEMYFKDSANLSGDITTDEIWFCAPLRYGRDVAEMSKQMSTYSGDIRYVPDLDDLAVLNHGVSDLGGFFSINLSCSPLQGLKQVLKSLEDYVLGLFLVAASSPVMLLVAIGIKMTSSGPVLYRQERVGWNGRCFDMLKFRSMAVGADSRNQRWGGAATKEVTGFGAFLRKTSLDELPQLFNVLRGEMSLVGPRPERSEYVETFKETIPDYMRKHLVKAGITGWAQVNGLRGDTDLDKRIEYDLYYIDNWSLGLDFRIIARTVLGGFLNLRNN</sequence>
<dbReference type="EMBL" id="WMEX01000001">
    <property type="protein sequence ID" value="MYL25543.1"/>
    <property type="molecule type" value="Genomic_DNA"/>
</dbReference>
<comment type="similarity">
    <text evidence="2">Belongs to the bacterial sugar transferase family.</text>
</comment>
<keyword evidence="6 7" id="KW-0472">Membrane</keyword>
<evidence type="ECO:0000256" key="7">
    <source>
        <dbReference type="SAM" id="Phobius"/>
    </source>
</evidence>
<feature type="domain" description="Bacterial sugar transferase" evidence="8">
    <location>
        <begin position="265"/>
        <end position="442"/>
    </location>
</feature>
<reference evidence="9 10" key="1">
    <citation type="submission" date="2019-11" db="EMBL/GenBank/DDBJ databases">
        <title>Genome sequences of 17 halophilic strains isolated from different environments.</title>
        <authorList>
            <person name="Furrow R.E."/>
        </authorList>
    </citation>
    <scope>NUCLEOTIDE SEQUENCE [LARGE SCALE GENOMIC DNA]</scope>
    <source>
        <strain evidence="9 10">22507_15_FS</strain>
    </source>
</reference>
<dbReference type="PANTHER" id="PTHR30576">
    <property type="entry name" value="COLANIC BIOSYNTHESIS UDP-GLUCOSE LIPID CARRIER TRANSFERASE"/>
    <property type="match status" value="1"/>
</dbReference>
<dbReference type="InterPro" id="IPR017475">
    <property type="entry name" value="EPS_sugar_tfrase"/>
</dbReference>
<evidence type="ECO:0000256" key="3">
    <source>
        <dbReference type="ARBA" id="ARBA00022679"/>
    </source>
</evidence>
<dbReference type="Pfam" id="PF02397">
    <property type="entry name" value="Bac_transf"/>
    <property type="match status" value="1"/>
</dbReference>
<evidence type="ECO:0000256" key="1">
    <source>
        <dbReference type="ARBA" id="ARBA00004141"/>
    </source>
</evidence>
<evidence type="ECO:0000256" key="2">
    <source>
        <dbReference type="ARBA" id="ARBA00006464"/>
    </source>
</evidence>
<keyword evidence="3" id="KW-0808">Transferase</keyword>
<evidence type="ECO:0000259" key="8">
    <source>
        <dbReference type="Pfam" id="PF02397"/>
    </source>
</evidence>
<evidence type="ECO:0000256" key="4">
    <source>
        <dbReference type="ARBA" id="ARBA00022692"/>
    </source>
</evidence>
<gene>
    <name evidence="9" type="ORF">GLW01_01900</name>
</gene>
<comment type="subcellular location">
    <subcellularLocation>
        <location evidence="1">Membrane</location>
        <topology evidence="1">Multi-pass membrane protein</topology>
    </subcellularLocation>
</comment>
<dbReference type="OrthoDB" id="9808602at2"/>
<keyword evidence="4 7" id="KW-0812">Transmembrane</keyword>
<dbReference type="GO" id="GO:0016780">
    <property type="term" value="F:phosphotransferase activity, for other substituted phosphate groups"/>
    <property type="evidence" value="ECO:0007669"/>
    <property type="project" value="TreeGrafter"/>
</dbReference>
<keyword evidence="5 7" id="KW-1133">Transmembrane helix</keyword>
<evidence type="ECO:0000256" key="6">
    <source>
        <dbReference type="ARBA" id="ARBA00023136"/>
    </source>
</evidence>
<dbReference type="Pfam" id="PF13727">
    <property type="entry name" value="CoA_binding_3"/>
    <property type="match status" value="1"/>
</dbReference>
<dbReference type="RefSeq" id="WP_160897953.1">
    <property type="nucleotide sequence ID" value="NZ_WMEX01000001.1"/>
</dbReference>
<dbReference type="InterPro" id="IPR003362">
    <property type="entry name" value="Bact_transf"/>
</dbReference>
<dbReference type="GO" id="GO:0016020">
    <property type="term" value="C:membrane"/>
    <property type="evidence" value="ECO:0007669"/>
    <property type="project" value="UniProtKB-SubCell"/>
</dbReference>
<feature type="transmembrane region" description="Helical" evidence="7">
    <location>
        <begin position="50"/>
        <end position="68"/>
    </location>
</feature>
<comment type="caution">
    <text evidence="9">The sequence shown here is derived from an EMBL/GenBank/DDBJ whole genome shotgun (WGS) entry which is preliminary data.</text>
</comment>
<dbReference type="PANTHER" id="PTHR30576:SF0">
    <property type="entry name" value="UNDECAPRENYL-PHOSPHATE N-ACETYLGALACTOSAMINYL 1-PHOSPHATE TRANSFERASE-RELATED"/>
    <property type="match status" value="1"/>
</dbReference>
<dbReference type="AlphaFoldDB" id="A0A9X5B4M9"/>
<evidence type="ECO:0000313" key="9">
    <source>
        <dbReference type="EMBL" id="MYL25543.1"/>
    </source>
</evidence>
<accession>A0A9X5B4M9</accession>
<keyword evidence="10" id="KW-1185">Reference proteome</keyword>